<dbReference type="NCBIfam" id="NF003843">
    <property type="entry name" value="PRK05422.1"/>
    <property type="match status" value="1"/>
</dbReference>
<dbReference type="InterPro" id="IPR020081">
    <property type="entry name" value="SsrA-bd_prot_CS"/>
</dbReference>
<comment type="subcellular location">
    <subcellularLocation>
        <location evidence="3">Cytoplasm</location>
    </subcellularLocation>
    <text evidence="3">The tmRNA-SmpB complex associates with stalled 70S ribosomes.</text>
</comment>
<dbReference type="GO" id="GO:0070929">
    <property type="term" value="P:trans-translation"/>
    <property type="evidence" value="ECO:0007669"/>
    <property type="project" value="UniProtKB-UniRule"/>
</dbReference>
<dbReference type="CDD" id="cd09294">
    <property type="entry name" value="SmpB"/>
    <property type="match status" value="1"/>
</dbReference>
<dbReference type="GO" id="GO:0003723">
    <property type="term" value="F:RNA binding"/>
    <property type="evidence" value="ECO:0007669"/>
    <property type="project" value="UniProtKB-UniRule"/>
</dbReference>
<dbReference type="GO" id="GO:0005829">
    <property type="term" value="C:cytosol"/>
    <property type="evidence" value="ECO:0007669"/>
    <property type="project" value="TreeGrafter"/>
</dbReference>
<dbReference type="GO" id="GO:0070930">
    <property type="term" value="P:trans-translation-dependent protein tagging"/>
    <property type="evidence" value="ECO:0007669"/>
    <property type="project" value="TreeGrafter"/>
</dbReference>
<evidence type="ECO:0000256" key="2">
    <source>
        <dbReference type="ARBA" id="ARBA00022884"/>
    </source>
</evidence>
<dbReference type="eggNOG" id="COG0691">
    <property type="taxonomic scope" value="Bacteria"/>
</dbReference>
<evidence type="ECO:0000313" key="5">
    <source>
        <dbReference type="Proteomes" id="UP000016662"/>
    </source>
</evidence>
<gene>
    <name evidence="3" type="primary">smpB</name>
    <name evidence="4" type="ORF">RUMCAL_00930</name>
</gene>
<dbReference type="Pfam" id="PF01668">
    <property type="entry name" value="SmpB"/>
    <property type="match status" value="1"/>
</dbReference>
<dbReference type="Proteomes" id="UP000016662">
    <property type="component" value="Unassembled WGS sequence"/>
</dbReference>
<dbReference type="AlphaFoldDB" id="U2MBN6"/>
<dbReference type="OrthoDB" id="9805462at2"/>
<dbReference type="PATRIC" id="fig|411473.3.peg.761"/>
<organism evidence="4 5">
    <name type="scientific">Ruminococcus callidus ATCC 27760</name>
    <dbReference type="NCBI Taxonomy" id="411473"/>
    <lineage>
        <taxon>Bacteria</taxon>
        <taxon>Bacillati</taxon>
        <taxon>Bacillota</taxon>
        <taxon>Clostridia</taxon>
        <taxon>Eubacteriales</taxon>
        <taxon>Oscillospiraceae</taxon>
        <taxon>Ruminococcus</taxon>
    </lineage>
</organism>
<dbReference type="InterPro" id="IPR023620">
    <property type="entry name" value="SmpB"/>
</dbReference>
<comment type="function">
    <text evidence="3">Required for rescue of stalled ribosomes mediated by trans-translation. Binds to transfer-messenger RNA (tmRNA), required for stable association of tmRNA with ribosomes. tmRNA and SmpB together mimic tRNA shape, replacing the anticodon stem-loop with SmpB. tmRNA is encoded by the ssrA gene; the 2 termini fold to resemble tRNA(Ala) and it encodes a 'tag peptide', a short internal open reading frame. During trans-translation Ala-aminoacylated tmRNA acts like a tRNA, entering the A-site of stalled ribosomes, displacing the stalled mRNA. The ribosome then switches to translate the ORF on the tmRNA; the nascent peptide is terminated with the 'tag peptide' encoded by the tmRNA and targeted for degradation. The ribosome is freed to recommence translation, which seems to be the essential function of trans-translation.</text>
</comment>
<evidence type="ECO:0000256" key="3">
    <source>
        <dbReference type="HAMAP-Rule" id="MF_00023"/>
    </source>
</evidence>
<dbReference type="GeneID" id="93694281"/>
<accession>U2MBN6</accession>
<comment type="caution">
    <text evidence="4">The sequence shown here is derived from an EMBL/GenBank/DDBJ whole genome shotgun (WGS) entry which is preliminary data.</text>
</comment>
<protein>
    <recommendedName>
        <fullName evidence="3">SsrA-binding protein</fullName>
    </recommendedName>
    <alternativeName>
        <fullName evidence="3">Small protein B</fullName>
    </alternativeName>
</protein>
<proteinExistence type="inferred from homology"/>
<dbReference type="PANTHER" id="PTHR30308">
    <property type="entry name" value="TMRNA-BINDING COMPONENT OF TRANS-TRANSLATION TAGGING COMPLEX"/>
    <property type="match status" value="1"/>
</dbReference>
<dbReference type="PANTHER" id="PTHR30308:SF2">
    <property type="entry name" value="SSRA-BINDING PROTEIN"/>
    <property type="match status" value="1"/>
</dbReference>
<dbReference type="HAMAP" id="MF_00023">
    <property type="entry name" value="SmpB"/>
    <property type="match status" value="1"/>
</dbReference>
<dbReference type="HOGENOM" id="CLU_108953_0_0_9"/>
<reference evidence="4 5" key="1">
    <citation type="submission" date="2013-07" db="EMBL/GenBank/DDBJ databases">
        <authorList>
            <person name="Weinstock G."/>
            <person name="Sodergren E."/>
            <person name="Wylie T."/>
            <person name="Fulton L."/>
            <person name="Fulton R."/>
            <person name="Fronick C."/>
            <person name="O'Laughlin M."/>
            <person name="Godfrey J."/>
            <person name="Miner T."/>
            <person name="Herter B."/>
            <person name="Appelbaum E."/>
            <person name="Cordes M."/>
            <person name="Lek S."/>
            <person name="Wollam A."/>
            <person name="Pepin K.H."/>
            <person name="Palsikar V.B."/>
            <person name="Mitreva M."/>
            <person name="Wilson R.K."/>
        </authorList>
    </citation>
    <scope>NUCLEOTIDE SEQUENCE [LARGE SCALE GENOMIC DNA]</scope>
    <source>
        <strain evidence="4 5">ATCC 27760</strain>
    </source>
</reference>
<dbReference type="SUPFAM" id="SSF74982">
    <property type="entry name" value="Small protein B (SmpB)"/>
    <property type="match status" value="1"/>
</dbReference>
<name>U2MBN6_9FIRM</name>
<evidence type="ECO:0000256" key="1">
    <source>
        <dbReference type="ARBA" id="ARBA00022490"/>
    </source>
</evidence>
<comment type="similarity">
    <text evidence="3">Belongs to the SmpB family.</text>
</comment>
<keyword evidence="1 3" id="KW-0963">Cytoplasm</keyword>
<sequence>MQTKGTKQICENRQARHEYFILERYEAGISLQGNEVKSIRQGHVNLKDAWCDISDGELFIKGMHITPYEKDGLFRTDPMRVRKLLMHRQEINRMFGKVKQDGLTLVPLSLYFKDSRVKVQVGLCKGKKLYDKRQTAAKQDAQRQIRRAVKEHNQ</sequence>
<dbReference type="STRING" id="411473.RUMCAL_00930"/>
<dbReference type="RefSeq" id="WP_021682393.1">
    <property type="nucleotide sequence ID" value="NZ_KI260415.1"/>
</dbReference>
<dbReference type="Gene3D" id="2.40.280.10">
    <property type="match status" value="1"/>
</dbReference>
<dbReference type="PROSITE" id="PS01317">
    <property type="entry name" value="SSRP"/>
    <property type="match status" value="1"/>
</dbReference>
<keyword evidence="5" id="KW-1185">Reference proteome</keyword>
<keyword evidence="2 3" id="KW-0694">RNA-binding</keyword>
<evidence type="ECO:0000313" key="4">
    <source>
        <dbReference type="EMBL" id="ERJ96713.1"/>
    </source>
</evidence>
<dbReference type="EMBL" id="AWVF01000108">
    <property type="protein sequence ID" value="ERJ96713.1"/>
    <property type="molecule type" value="Genomic_DNA"/>
</dbReference>
<dbReference type="NCBIfam" id="TIGR00086">
    <property type="entry name" value="smpB"/>
    <property type="match status" value="1"/>
</dbReference>
<dbReference type="InterPro" id="IPR000037">
    <property type="entry name" value="SsrA-bd_prot"/>
</dbReference>